<dbReference type="Pfam" id="PF00481">
    <property type="entry name" value="PP2C"/>
    <property type="match status" value="1"/>
</dbReference>
<feature type="domain" description="PPM-type phosphatase" evidence="2">
    <location>
        <begin position="230"/>
        <end position="595"/>
    </location>
</feature>
<dbReference type="GO" id="GO:0004722">
    <property type="term" value="F:protein serine/threonine phosphatase activity"/>
    <property type="evidence" value="ECO:0007669"/>
    <property type="project" value="InterPro"/>
</dbReference>
<proteinExistence type="predicted"/>
<evidence type="ECO:0000256" key="1">
    <source>
        <dbReference type="SAM" id="MobiDB-lite"/>
    </source>
</evidence>
<dbReference type="OrthoDB" id="19329at2759"/>
<dbReference type="InterPro" id="IPR015655">
    <property type="entry name" value="PP2C"/>
</dbReference>
<sequence length="595" mass="66592">MLSNLKALKVADLRRILADAGAPAPARATKADLVARITDNDAAQLIYQSRYNPQQEQQQEQQEQLPEPTLPTPAPPSPAQEPDKPLSPADAELEKRKARAARFGIPLVATPSDDKEKLQERAKRFGVEPPLDAEELERRRKRAERFGTAAPVRPFSSALLLSWSFPERRLISSLCVYPHSLALPLFMSSTTKYTDMGWPEEDALWKYSSLTEPLLTSELARLSFARSTSDTDSLSFQPCPNPASANQDRYVVQQWQLPDGLWSFRAVFDGHAGHATADYAVQVLPDQLRQNLQSVQSRHPDQISKFLVDSIIAFDDSIAQDFLRLVPDPQAIAKMTDDQLRSIIDDLEASPERVQSIKRCMHGSTALIALLDPPKHNLWVASLGDCQAALGRKDKEGKWSTSLLSAFHNGCDAAEVQRIRQEHPGEAECVHNHRVLGAIAVTRALGDHEFKLPPIFTERVFARTNPGFSFSATNLNDFLSRNHTPPYLSNRPDVRHVSLADRDQSQEIRLIMCSDGLLDLYSGQSEPSSKLDQLAEIWFNALDNRDKSLDAYNNLALALLRHALGGSDTEKVSRNITVEMQFRWMDDTTILVQRI</sequence>
<dbReference type="CDD" id="cd00143">
    <property type="entry name" value="PP2Cc"/>
    <property type="match status" value="1"/>
</dbReference>
<evidence type="ECO:0000313" key="3">
    <source>
        <dbReference type="EMBL" id="KAF9451248.1"/>
    </source>
</evidence>
<reference evidence="3" key="1">
    <citation type="submission" date="2020-11" db="EMBL/GenBank/DDBJ databases">
        <authorList>
            <consortium name="DOE Joint Genome Institute"/>
            <person name="Ahrendt S."/>
            <person name="Riley R."/>
            <person name="Andreopoulos W."/>
            <person name="Labutti K."/>
            <person name="Pangilinan J."/>
            <person name="Ruiz-Duenas F.J."/>
            <person name="Barrasa J.M."/>
            <person name="Sanchez-Garcia M."/>
            <person name="Camarero S."/>
            <person name="Miyauchi S."/>
            <person name="Serrano A."/>
            <person name="Linde D."/>
            <person name="Babiker R."/>
            <person name="Drula E."/>
            <person name="Ayuso-Fernandez I."/>
            <person name="Pacheco R."/>
            <person name="Padilla G."/>
            <person name="Ferreira P."/>
            <person name="Barriuso J."/>
            <person name="Kellner H."/>
            <person name="Castanera R."/>
            <person name="Alfaro M."/>
            <person name="Ramirez L."/>
            <person name="Pisabarro A.G."/>
            <person name="Kuo A."/>
            <person name="Tritt A."/>
            <person name="Lipzen A."/>
            <person name="He G."/>
            <person name="Yan M."/>
            <person name="Ng V."/>
            <person name="Cullen D."/>
            <person name="Martin F."/>
            <person name="Rosso M.-N."/>
            <person name="Henrissat B."/>
            <person name="Hibbett D."/>
            <person name="Martinez A.T."/>
            <person name="Grigoriev I.V."/>
        </authorList>
    </citation>
    <scope>NUCLEOTIDE SEQUENCE</scope>
    <source>
        <strain evidence="3">MF-IS2</strain>
    </source>
</reference>
<dbReference type="PANTHER" id="PTHR13832">
    <property type="entry name" value="PROTEIN PHOSPHATASE 2C"/>
    <property type="match status" value="1"/>
</dbReference>
<dbReference type="EMBL" id="MU151088">
    <property type="protein sequence ID" value="KAF9451248.1"/>
    <property type="molecule type" value="Genomic_DNA"/>
</dbReference>
<dbReference type="InterPro" id="IPR040746">
    <property type="entry name" value="THO1_MOS11_C"/>
</dbReference>
<evidence type="ECO:0000313" key="4">
    <source>
        <dbReference type="Proteomes" id="UP000807342"/>
    </source>
</evidence>
<dbReference type="AlphaFoldDB" id="A0A9P5XH16"/>
<feature type="compositionally biased region" description="Pro residues" evidence="1">
    <location>
        <begin position="68"/>
        <end position="79"/>
    </location>
</feature>
<evidence type="ECO:0000259" key="2">
    <source>
        <dbReference type="PROSITE" id="PS51746"/>
    </source>
</evidence>
<dbReference type="Gene3D" id="3.60.40.10">
    <property type="entry name" value="PPM-type phosphatase domain"/>
    <property type="match status" value="1"/>
</dbReference>
<dbReference type="PANTHER" id="PTHR13832:SF792">
    <property type="entry name" value="GM14286P"/>
    <property type="match status" value="1"/>
</dbReference>
<dbReference type="PROSITE" id="PS51746">
    <property type="entry name" value="PPM_2"/>
    <property type="match status" value="1"/>
</dbReference>
<dbReference type="Pfam" id="PF18592">
    <property type="entry name" value="Tho1_MOS11_C"/>
    <property type="match status" value="1"/>
</dbReference>
<feature type="region of interest" description="Disordered" evidence="1">
    <location>
        <begin position="52"/>
        <end position="87"/>
    </location>
</feature>
<dbReference type="SMART" id="SM00332">
    <property type="entry name" value="PP2Cc"/>
    <property type="match status" value="1"/>
</dbReference>
<feature type="compositionally biased region" description="Low complexity" evidence="1">
    <location>
        <begin position="53"/>
        <end position="67"/>
    </location>
</feature>
<comment type="caution">
    <text evidence="3">The sequence shown here is derived from an EMBL/GenBank/DDBJ whole genome shotgun (WGS) entry which is preliminary data.</text>
</comment>
<dbReference type="SUPFAM" id="SSF81606">
    <property type="entry name" value="PP2C-like"/>
    <property type="match status" value="1"/>
</dbReference>
<protein>
    <submittedName>
        <fullName evidence="3">Protein serine/threonine phosphatase 2C</fullName>
    </submittedName>
</protein>
<dbReference type="InterPro" id="IPR036457">
    <property type="entry name" value="PPM-type-like_dom_sf"/>
</dbReference>
<gene>
    <name evidence="3" type="ORF">P691DRAFT_663603</name>
</gene>
<accession>A0A9P5XH16</accession>
<keyword evidence="4" id="KW-1185">Reference proteome</keyword>
<dbReference type="Proteomes" id="UP000807342">
    <property type="component" value="Unassembled WGS sequence"/>
</dbReference>
<name>A0A9P5XH16_9AGAR</name>
<organism evidence="3 4">
    <name type="scientific">Macrolepiota fuliginosa MF-IS2</name>
    <dbReference type="NCBI Taxonomy" id="1400762"/>
    <lineage>
        <taxon>Eukaryota</taxon>
        <taxon>Fungi</taxon>
        <taxon>Dikarya</taxon>
        <taxon>Basidiomycota</taxon>
        <taxon>Agaricomycotina</taxon>
        <taxon>Agaricomycetes</taxon>
        <taxon>Agaricomycetidae</taxon>
        <taxon>Agaricales</taxon>
        <taxon>Agaricineae</taxon>
        <taxon>Agaricaceae</taxon>
        <taxon>Macrolepiota</taxon>
    </lineage>
</organism>
<dbReference type="InterPro" id="IPR001932">
    <property type="entry name" value="PPM-type_phosphatase-like_dom"/>
</dbReference>